<proteinExistence type="predicted"/>
<keyword evidence="1" id="KW-0812">Transmembrane</keyword>
<keyword evidence="3" id="KW-1185">Reference proteome</keyword>
<dbReference type="Proteomes" id="UP001348492">
    <property type="component" value="Chromosome"/>
</dbReference>
<accession>A0ABZ2EV60</accession>
<dbReference type="InterPro" id="IPR045620">
    <property type="entry name" value="DUF6442"/>
</dbReference>
<reference evidence="2 3" key="1">
    <citation type="journal article" date="2023" name="PLoS ONE">
        <title>Genome-based metabolic and phylogenomic analysis of three Terrisporobacter species.</title>
        <authorList>
            <person name="Boer T."/>
            <person name="Bengelsdorf F.R."/>
            <person name="Bomeke M."/>
            <person name="Daniel R."/>
            <person name="Poehlein A."/>
        </authorList>
    </citation>
    <scope>NUCLEOTIDE SEQUENCE [LARGE SCALE GENOMIC DNA]</scope>
    <source>
        <strain evidence="2 3">DSM 1288</strain>
    </source>
</reference>
<evidence type="ECO:0000313" key="2">
    <source>
        <dbReference type="EMBL" id="WWD83806.1"/>
    </source>
</evidence>
<evidence type="ECO:0000256" key="1">
    <source>
        <dbReference type="SAM" id="Phobius"/>
    </source>
</evidence>
<feature type="transmembrane region" description="Helical" evidence="1">
    <location>
        <begin position="30"/>
        <end position="48"/>
    </location>
</feature>
<protein>
    <submittedName>
        <fullName evidence="2">Uncharacterized protein</fullName>
    </submittedName>
</protein>
<keyword evidence="1" id="KW-0472">Membrane</keyword>
<name>A0ABZ2EV60_9FIRM</name>
<evidence type="ECO:0000313" key="3">
    <source>
        <dbReference type="Proteomes" id="UP001348492"/>
    </source>
</evidence>
<dbReference type="EMBL" id="CP117523">
    <property type="protein sequence ID" value="WWD83806.1"/>
    <property type="molecule type" value="Genomic_DNA"/>
</dbReference>
<dbReference type="RefSeq" id="WP_018590723.1">
    <property type="nucleotide sequence ID" value="NZ_CP117523.1"/>
</dbReference>
<gene>
    <name evidence="2" type="ORF">TEGL_22200</name>
</gene>
<sequence>MYKKEEILMKSRNSNKDEGIEYVENKGRKIGFTAFCLVFVFIVLFNSFMGEKSYAVSSLFWIFIAAEAIPKYQFTHKKVYLVTTIAAGIVSIASLIGFILVSVR</sequence>
<keyword evidence="1" id="KW-1133">Transmembrane helix</keyword>
<dbReference type="Pfam" id="PF20040">
    <property type="entry name" value="DUF6442"/>
    <property type="match status" value="1"/>
</dbReference>
<organism evidence="2 3">
    <name type="scientific">Terrisporobacter glycolicus ATCC 14880 = DSM 1288</name>
    <dbReference type="NCBI Taxonomy" id="1121315"/>
    <lineage>
        <taxon>Bacteria</taxon>
        <taxon>Bacillati</taxon>
        <taxon>Bacillota</taxon>
        <taxon>Clostridia</taxon>
        <taxon>Peptostreptococcales</taxon>
        <taxon>Peptostreptococcaceae</taxon>
        <taxon>Terrisporobacter</taxon>
    </lineage>
</organism>
<feature type="transmembrane region" description="Helical" evidence="1">
    <location>
        <begin position="79"/>
        <end position="101"/>
    </location>
</feature>